<name>A0ABW0FY59_9PROT</name>
<dbReference type="EMBL" id="JBHSLC010000002">
    <property type="protein sequence ID" value="MFC5353546.1"/>
    <property type="molecule type" value="Genomic_DNA"/>
</dbReference>
<dbReference type="Proteomes" id="UP001596166">
    <property type="component" value="Unassembled WGS sequence"/>
</dbReference>
<accession>A0ABW0FY59</accession>
<sequence length="48" mass="5177">MAVISALTLRPGLPLFSALALRANDAPNDFLRAVAESQDETSFTVDDR</sequence>
<gene>
    <name evidence="1" type="ORF">ACFPMG_00875</name>
</gene>
<evidence type="ECO:0000313" key="1">
    <source>
        <dbReference type="EMBL" id="MFC5353546.1"/>
    </source>
</evidence>
<evidence type="ECO:0000313" key="2">
    <source>
        <dbReference type="Proteomes" id="UP001596166"/>
    </source>
</evidence>
<proteinExistence type="predicted"/>
<keyword evidence="2" id="KW-1185">Reference proteome</keyword>
<reference evidence="2" key="1">
    <citation type="journal article" date="2019" name="Int. J. Syst. Evol. Microbiol.">
        <title>The Global Catalogue of Microorganisms (GCM) 10K type strain sequencing project: providing services to taxonomists for standard genome sequencing and annotation.</title>
        <authorList>
            <consortium name="The Broad Institute Genomics Platform"/>
            <consortium name="The Broad Institute Genome Sequencing Center for Infectious Disease"/>
            <person name="Wu L."/>
            <person name="Ma J."/>
        </authorList>
    </citation>
    <scope>NUCLEOTIDE SEQUENCE [LARGE SCALE GENOMIC DNA]</scope>
    <source>
        <strain evidence="2">CCUG 58760</strain>
    </source>
</reference>
<dbReference type="RefSeq" id="WP_376993372.1">
    <property type="nucleotide sequence ID" value="NZ_JBHSLC010000002.1"/>
</dbReference>
<protein>
    <submittedName>
        <fullName evidence="1">Uncharacterized protein</fullName>
    </submittedName>
</protein>
<comment type="caution">
    <text evidence="1">The sequence shown here is derived from an EMBL/GenBank/DDBJ whole genome shotgun (WGS) entry which is preliminary data.</text>
</comment>
<organism evidence="1 2">
    <name type="scientific">Azospirillum himalayense</name>
    <dbReference type="NCBI Taxonomy" id="654847"/>
    <lineage>
        <taxon>Bacteria</taxon>
        <taxon>Pseudomonadati</taxon>
        <taxon>Pseudomonadota</taxon>
        <taxon>Alphaproteobacteria</taxon>
        <taxon>Rhodospirillales</taxon>
        <taxon>Azospirillaceae</taxon>
        <taxon>Azospirillum</taxon>
    </lineage>
</organism>